<feature type="transmembrane region" description="Helical" evidence="1">
    <location>
        <begin position="58"/>
        <end position="80"/>
    </location>
</feature>
<sequence length="159" mass="17312">MLQQVSTILNNIVTNANTVSGTMENGTDSVQYTTVPTAMLSTNSIAVRDDGYGVVQTMLLAGLAVFSLILLFCVASVVRYREGRARRRRHIGYLRVHGPGPDVPNVVIELDVIHNAQSSENQSQCVESRPFICNHGGQENGDVDGQVRPVFRLQGIFPG</sequence>
<evidence type="ECO:0000313" key="3">
    <source>
        <dbReference type="Proteomes" id="UP000033546"/>
    </source>
</evidence>
<dbReference type="PATRIC" id="fig|1359167.3.peg.550"/>
<protein>
    <submittedName>
        <fullName evidence="2">Uncharacterized protein</fullName>
    </submittedName>
</protein>
<keyword evidence="1" id="KW-0812">Transmembrane</keyword>
<dbReference type="RefSeq" id="WP_086375098.1">
    <property type="nucleotide sequence ID" value="NZ_LANU01000002.1"/>
</dbReference>
<name>A0A0F3ND07_9RICK</name>
<evidence type="ECO:0000256" key="1">
    <source>
        <dbReference type="SAM" id="Phobius"/>
    </source>
</evidence>
<dbReference type="EMBL" id="LANU01000002">
    <property type="protein sequence ID" value="KJV65621.1"/>
    <property type="molecule type" value="Genomic_DNA"/>
</dbReference>
<gene>
    <name evidence="2" type="ORF">EMUCRT_0566</name>
</gene>
<proteinExistence type="predicted"/>
<accession>A0A0F3ND07</accession>
<comment type="caution">
    <text evidence="2">The sequence shown here is derived from an EMBL/GenBank/DDBJ whole genome shotgun (WGS) entry which is preliminary data.</text>
</comment>
<keyword evidence="1" id="KW-0472">Membrane</keyword>
<reference evidence="2 3" key="1">
    <citation type="submission" date="2015-02" db="EMBL/GenBank/DDBJ databases">
        <title>Genome Sequencing of Rickettsiales.</title>
        <authorList>
            <person name="Daugherty S.C."/>
            <person name="Su Q."/>
            <person name="Abolude K."/>
            <person name="Beier-Sexton M."/>
            <person name="Carlyon J.A."/>
            <person name="Carter R."/>
            <person name="Day N.P."/>
            <person name="Dumler S.J."/>
            <person name="Dyachenko V."/>
            <person name="Godinez A."/>
            <person name="Kurtti T.J."/>
            <person name="Lichay M."/>
            <person name="Mullins K.E."/>
            <person name="Ott S."/>
            <person name="Pappas-Brown V."/>
            <person name="Paris D.H."/>
            <person name="Patel P."/>
            <person name="Richards A.L."/>
            <person name="Sadzewicz L."/>
            <person name="Sears K."/>
            <person name="Seidman D."/>
            <person name="Sengamalay N."/>
            <person name="Stenos J."/>
            <person name="Tallon L.J."/>
            <person name="Vincent G."/>
            <person name="Fraser C.M."/>
            <person name="Munderloh U."/>
            <person name="Dunning-Hotopp J.C."/>
        </authorList>
    </citation>
    <scope>NUCLEOTIDE SEQUENCE [LARGE SCALE GENOMIC DNA]</scope>
    <source>
        <strain evidence="2 3">EmCRT</strain>
    </source>
</reference>
<organism evidence="2 3">
    <name type="scientific">Ehrlichia cf. muris str. EmCRT</name>
    <dbReference type="NCBI Taxonomy" id="1359167"/>
    <lineage>
        <taxon>Bacteria</taxon>
        <taxon>Pseudomonadati</taxon>
        <taxon>Pseudomonadota</taxon>
        <taxon>Alphaproteobacteria</taxon>
        <taxon>Rickettsiales</taxon>
        <taxon>Anaplasmataceae</taxon>
        <taxon>Ehrlichia</taxon>
    </lineage>
</organism>
<keyword evidence="1" id="KW-1133">Transmembrane helix</keyword>
<dbReference type="AlphaFoldDB" id="A0A0F3ND07"/>
<evidence type="ECO:0000313" key="2">
    <source>
        <dbReference type="EMBL" id="KJV65621.1"/>
    </source>
</evidence>
<dbReference type="Proteomes" id="UP000033546">
    <property type="component" value="Unassembled WGS sequence"/>
</dbReference>